<dbReference type="InterPro" id="IPR017853">
    <property type="entry name" value="GH"/>
</dbReference>
<protein>
    <submittedName>
        <fullName evidence="1">Glycoside hydrolase</fullName>
    </submittedName>
</protein>
<reference evidence="1 2" key="1">
    <citation type="submission" date="2024-09" db="EMBL/GenBank/DDBJ databases">
        <authorList>
            <person name="Sun Q."/>
            <person name="Mori K."/>
        </authorList>
    </citation>
    <scope>NUCLEOTIDE SEQUENCE [LARGE SCALE GENOMIC DNA]</scope>
    <source>
        <strain evidence="1 2">CECT 7955</strain>
    </source>
</reference>
<proteinExistence type="predicted"/>
<gene>
    <name evidence="1" type="ORF">ACFFVF_20530</name>
</gene>
<dbReference type="RefSeq" id="WP_236457238.1">
    <property type="nucleotide sequence ID" value="NZ_CBCSGE010000012.1"/>
</dbReference>
<dbReference type="Gene3D" id="3.20.20.80">
    <property type="entry name" value="Glycosidases"/>
    <property type="match status" value="1"/>
</dbReference>
<evidence type="ECO:0000313" key="2">
    <source>
        <dbReference type="Proteomes" id="UP001589607"/>
    </source>
</evidence>
<dbReference type="CDD" id="cd19608">
    <property type="entry name" value="GH113_mannanase-like"/>
    <property type="match status" value="1"/>
</dbReference>
<dbReference type="GO" id="GO:0016787">
    <property type="term" value="F:hydrolase activity"/>
    <property type="evidence" value="ECO:0007669"/>
    <property type="project" value="UniProtKB-KW"/>
</dbReference>
<accession>A0ABV5GUF4</accession>
<dbReference type="SUPFAM" id="SSF51445">
    <property type="entry name" value="(Trans)glycosidases"/>
    <property type="match status" value="1"/>
</dbReference>
<dbReference type="Proteomes" id="UP001589607">
    <property type="component" value="Unassembled WGS sequence"/>
</dbReference>
<sequence>MKYLFYLAFFLFSFCSSQESKINGISFVASNSLTSEKEIEPILHSNANWVTLMPFAFMKTINDTALFYNSNRQWIGERKEGIEHAANQFKKNKISVMLKPQIWIPNGFTGHIKMNSEQEWISLEKNYEKFILLYAQIAEEQQIELLCIGTELNTFVINRPEYWQQLIIKIKALYKGKLTYAENWDTFETVSFFKNIDYIGIDAYFPLSKEKTPSISEIEQQWMQHKNKIENLAKELNKKVLFTEFGYQSIDYTTKEPWDFNQKKTLNLKAQSNALQALFNTFWKEDWFAGGFLWKWFDDYENVGGLEDTDYTVQNKPAFQIIQNEYKKMR</sequence>
<evidence type="ECO:0000313" key="1">
    <source>
        <dbReference type="EMBL" id="MFB9098901.1"/>
    </source>
</evidence>
<comment type="caution">
    <text evidence="1">The sequence shown here is derived from an EMBL/GenBank/DDBJ whole genome shotgun (WGS) entry which is preliminary data.</text>
</comment>
<name>A0ABV5GUF4_9FLAO</name>
<keyword evidence="2" id="KW-1185">Reference proteome</keyword>
<keyword evidence="1" id="KW-0378">Hydrolase</keyword>
<dbReference type="EMBL" id="JBHMEY010000096">
    <property type="protein sequence ID" value="MFB9098901.1"/>
    <property type="molecule type" value="Genomic_DNA"/>
</dbReference>
<dbReference type="InterPro" id="IPR055151">
    <property type="entry name" value="GH113"/>
</dbReference>
<dbReference type="Pfam" id="PF22612">
    <property type="entry name" value="GH113"/>
    <property type="match status" value="1"/>
</dbReference>
<organism evidence="1 2">
    <name type="scientific">Flavobacterium jumunjinense</name>
    <dbReference type="NCBI Taxonomy" id="998845"/>
    <lineage>
        <taxon>Bacteria</taxon>
        <taxon>Pseudomonadati</taxon>
        <taxon>Bacteroidota</taxon>
        <taxon>Flavobacteriia</taxon>
        <taxon>Flavobacteriales</taxon>
        <taxon>Flavobacteriaceae</taxon>
        <taxon>Flavobacterium</taxon>
    </lineage>
</organism>